<proteinExistence type="predicted"/>
<reference evidence="3" key="2">
    <citation type="submission" date="2017-12" db="EMBL/GenBank/DDBJ databases">
        <title>Genome sequence of the Bar-tailed Godwit (Limosa lapponica baueri).</title>
        <authorList>
            <person name="Lima N.C.B."/>
            <person name="Parody-Merino A.M."/>
            <person name="Battley P.F."/>
            <person name="Fidler A.E."/>
            <person name="Prosdocimi F."/>
        </authorList>
    </citation>
    <scope>NUCLEOTIDE SEQUENCE [LARGE SCALE GENOMIC DNA]</scope>
</reference>
<sequence>MVSKLLHQLDTHRSMGPDEIHPRVLRDLVEVLTKPFSILSQQFWLTRKVPVHCRLANVMPIYKKGRKEDPRNYRPVRLTLVPGKVMEQIILSAITHHVWHDQAIMLCQHGFKKGRCCLANLMNFYDKVTCLVDEVKAVDFVYLDSSKAFNTVSHSILLEKLPAHGLDGHMLLWVKNWLGGWAQGVVVSGVKSGCLLVTIDVPQRSGSVLGLVLFNIFINDLDEGTECTLSKFADDTKLGRSVNLLEGRKALQRYLGRLDRWAKANGMRFKKDKCRVLHLGHNNTFAMLHGVQYRLGEERLESCLAEKDLGGC</sequence>
<dbReference type="GO" id="GO:0003964">
    <property type="term" value="F:RNA-directed DNA polymerase activity"/>
    <property type="evidence" value="ECO:0007669"/>
    <property type="project" value="UniProtKB-KW"/>
</dbReference>
<keyword evidence="3" id="KW-1185">Reference proteome</keyword>
<dbReference type="Proteomes" id="UP000233556">
    <property type="component" value="Unassembled WGS sequence"/>
</dbReference>
<keyword evidence="2" id="KW-0695">RNA-directed DNA polymerase</keyword>
<dbReference type="CDD" id="cd01650">
    <property type="entry name" value="RT_nLTR_like"/>
    <property type="match status" value="1"/>
</dbReference>
<protein>
    <submittedName>
        <fullName evidence="2">Rna-directed dna polymerase from mobile element jockey-like</fullName>
    </submittedName>
</protein>
<dbReference type="EMBL" id="KZ505787">
    <property type="protein sequence ID" value="PKU45024.1"/>
    <property type="molecule type" value="Genomic_DNA"/>
</dbReference>
<dbReference type="OrthoDB" id="416454at2759"/>
<name>A0A2I0UG57_LIMLA</name>
<dbReference type="PANTHER" id="PTHR33332">
    <property type="entry name" value="REVERSE TRANSCRIPTASE DOMAIN-CONTAINING PROTEIN"/>
    <property type="match status" value="1"/>
</dbReference>
<dbReference type="Pfam" id="PF00078">
    <property type="entry name" value="RVT_1"/>
    <property type="match status" value="1"/>
</dbReference>
<keyword evidence="2" id="KW-0808">Transferase</keyword>
<gene>
    <name evidence="2" type="ORF">llap_4678</name>
</gene>
<evidence type="ECO:0000313" key="2">
    <source>
        <dbReference type="EMBL" id="PKU45024.1"/>
    </source>
</evidence>
<feature type="domain" description="Reverse transcriptase" evidence="1">
    <location>
        <begin position="66"/>
        <end position="278"/>
    </location>
</feature>
<organism evidence="2 3">
    <name type="scientific">Limosa lapponica baueri</name>
    <dbReference type="NCBI Taxonomy" id="1758121"/>
    <lineage>
        <taxon>Eukaryota</taxon>
        <taxon>Metazoa</taxon>
        <taxon>Chordata</taxon>
        <taxon>Craniata</taxon>
        <taxon>Vertebrata</taxon>
        <taxon>Euteleostomi</taxon>
        <taxon>Archelosauria</taxon>
        <taxon>Archosauria</taxon>
        <taxon>Dinosauria</taxon>
        <taxon>Saurischia</taxon>
        <taxon>Theropoda</taxon>
        <taxon>Coelurosauria</taxon>
        <taxon>Aves</taxon>
        <taxon>Neognathae</taxon>
        <taxon>Neoaves</taxon>
        <taxon>Charadriiformes</taxon>
        <taxon>Scolopacidae</taxon>
        <taxon>Limosa</taxon>
    </lineage>
</organism>
<dbReference type="AlphaFoldDB" id="A0A2I0UG57"/>
<evidence type="ECO:0000313" key="3">
    <source>
        <dbReference type="Proteomes" id="UP000233556"/>
    </source>
</evidence>
<keyword evidence="2" id="KW-0548">Nucleotidyltransferase</keyword>
<evidence type="ECO:0000259" key="1">
    <source>
        <dbReference type="Pfam" id="PF00078"/>
    </source>
</evidence>
<reference evidence="3" key="1">
    <citation type="submission" date="2017-11" db="EMBL/GenBank/DDBJ databases">
        <authorList>
            <person name="Lima N.C."/>
            <person name="Parody-Merino A.M."/>
            <person name="Battley P.F."/>
            <person name="Fidler A.E."/>
            <person name="Prosdocimi F."/>
        </authorList>
    </citation>
    <scope>NUCLEOTIDE SEQUENCE [LARGE SCALE GENOMIC DNA]</scope>
</reference>
<dbReference type="InterPro" id="IPR000477">
    <property type="entry name" value="RT_dom"/>
</dbReference>
<accession>A0A2I0UG57</accession>